<name>A0ABD2UV98_9SOLN</name>
<reference evidence="1 2" key="1">
    <citation type="submission" date="2024-05" db="EMBL/GenBank/DDBJ databases">
        <title>De novo assembly of an allotetraploid wild potato.</title>
        <authorList>
            <person name="Hosaka A.J."/>
        </authorList>
    </citation>
    <scope>NUCLEOTIDE SEQUENCE [LARGE SCALE GENOMIC DNA]</scope>
    <source>
        <tissue evidence="1">Young leaves</tissue>
    </source>
</reference>
<evidence type="ECO:0000313" key="2">
    <source>
        <dbReference type="Proteomes" id="UP001627284"/>
    </source>
</evidence>
<organism evidence="1 2">
    <name type="scientific">Solanum stoloniferum</name>
    <dbReference type="NCBI Taxonomy" id="62892"/>
    <lineage>
        <taxon>Eukaryota</taxon>
        <taxon>Viridiplantae</taxon>
        <taxon>Streptophyta</taxon>
        <taxon>Embryophyta</taxon>
        <taxon>Tracheophyta</taxon>
        <taxon>Spermatophyta</taxon>
        <taxon>Magnoliopsida</taxon>
        <taxon>eudicotyledons</taxon>
        <taxon>Gunneridae</taxon>
        <taxon>Pentapetalae</taxon>
        <taxon>asterids</taxon>
        <taxon>lamiids</taxon>
        <taxon>Solanales</taxon>
        <taxon>Solanaceae</taxon>
        <taxon>Solanoideae</taxon>
        <taxon>Solaneae</taxon>
        <taxon>Solanum</taxon>
    </lineage>
</organism>
<proteinExistence type="predicted"/>
<dbReference type="AlphaFoldDB" id="A0ABD2UV98"/>
<comment type="caution">
    <text evidence="1">The sequence shown here is derived from an EMBL/GenBank/DDBJ whole genome shotgun (WGS) entry which is preliminary data.</text>
</comment>
<sequence>MLQKYSLGDHCRLFVADGTSFSLLPVRVHSGTPLQNENADEFASGEKSEVYREWKSRRPWKERKKEAIAREKGVSKLFSPTQEPELIFYGRYSGVVGMRKNELYQKMPISEVLQLGYDKVHQSSEPPDVFY</sequence>
<protein>
    <submittedName>
        <fullName evidence="1">Uncharacterized protein</fullName>
    </submittedName>
</protein>
<accession>A0ABD2UV98</accession>
<keyword evidence="2" id="KW-1185">Reference proteome</keyword>
<dbReference type="EMBL" id="JBJKTR010000003">
    <property type="protein sequence ID" value="KAL3372757.1"/>
    <property type="molecule type" value="Genomic_DNA"/>
</dbReference>
<gene>
    <name evidence="1" type="ORF">AABB24_005007</name>
</gene>
<evidence type="ECO:0000313" key="1">
    <source>
        <dbReference type="EMBL" id="KAL3372757.1"/>
    </source>
</evidence>
<dbReference type="Proteomes" id="UP001627284">
    <property type="component" value="Unassembled WGS sequence"/>
</dbReference>